<evidence type="ECO:0000313" key="6">
    <source>
        <dbReference type="Proteomes" id="UP001163823"/>
    </source>
</evidence>
<dbReference type="PANTHER" id="PTHR10366">
    <property type="entry name" value="NAD DEPENDENT EPIMERASE/DEHYDRATASE"/>
    <property type="match status" value="1"/>
</dbReference>
<dbReference type="InterPro" id="IPR050425">
    <property type="entry name" value="NAD(P)_dehydrat-like"/>
</dbReference>
<dbReference type="InterPro" id="IPR036291">
    <property type="entry name" value="NAD(P)-bd_dom_sf"/>
</dbReference>
<dbReference type="SUPFAM" id="SSF51735">
    <property type="entry name" value="NAD(P)-binding Rossmann-fold domains"/>
    <property type="match status" value="1"/>
</dbReference>
<dbReference type="InterPro" id="IPR001509">
    <property type="entry name" value="Epimerase_deHydtase"/>
</dbReference>
<dbReference type="PANTHER" id="PTHR10366:SF563">
    <property type="entry name" value="CINNAMOYL-COA REDUCTASE 16"/>
    <property type="match status" value="1"/>
</dbReference>
<dbReference type="Gene3D" id="3.40.50.720">
    <property type="entry name" value="NAD(P)-binding Rossmann-like Domain"/>
    <property type="match status" value="1"/>
</dbReference>
<keyword evidence="6" id="KW-1185">Reference proteome</keyword>
<evidence type="ECO:0000256" key="3">
    <source>
        <dbReference type="ARBA" id="ARBA00023445"/>
    </source>
</evidence>
<evidence type="ECO:0000313" key="5">
    <source>
        <dbReference type="EMBL" id="KAJ7962194.1"/>
    </source>
</evidence>
<dbReference type="CDD" id="cd08958">
    <property type="entry name" value="FR_SDR_e"/>
    <property type="match status" value="1"/>
</dbReference>
<organism evidence="5 6">
    <name type="scientific">Quillaja saponaria</name>
    <name type="common">Soap bark tree</name>
    <dbReference type="NCBI Taxonomy" id="32244"/>
    <lineage>
        <taxon>Eukaryota</taxon>
        <taxon>Viridiplantae</taxon>
        <taxon>Streptophyta</taxon>
        <taxon>Embryophyta</taxon>
        <taxon>Tracheophyta</taxon>
        <taxon>Spermatophyta</taxon>
        <taxon>Magnoliopsida</taxon>
        <taxon>eudicotyledons</taxon>
        <taxon>Gunneridae</taxon>
        <taxon>Pentapetalae</taxon>
        <taxon>rosids</taxon>
        <taxon>fabids</taxon>
        <taxon>Fabales</taxon>
        <taxon>Quillajaceae</taxon>
        <taxon>Quillaja</taxon>
    </lineage>
</organism>
<dbReference type="GO" id="GO:0016616">
    <property type="term" value="F:oxidoreductase activity, acting on the CH-OH group of donors, NAD or NADP as acceptor"/>
    <property type="evidence" value="ECO:0007669"/>
    <property type="project" value="TreeGrafter"/>
</dbReference>
<evidence type="ECO:0000256" key="1">
    <source>
        <dbReference type="ARBA" id="ARBA00022857"/>
    </source>
</evidence>
<dbReference type="Pfam" id="PF01370">
    <property type="entry name" value="Epimerase"/>
    <property type="match status" value="1"/>
</dbReference>
<gene>
    <name evidence="5" type="ORF">O6P43_017458</name>
</gene>
<dbReference type="FunFam" id="3.40.50.720:FF:000085">
    <property type="entry name" value="Dihydroflavonol reductase"/>
    <property type="match status" value="1"/>
</dbReference>
<proteinExistence type="inferred from homology"/>
<comment type="caution">
    <text evidence="5">The sequence shown here is derived from an EMBL/GenBank/DDBJ whole genome shotgun (WGS) entry which is preliminary data.</text>
</comment>
<evidence type="ECO:0000259" key="4">
    <source>
        <dbReference type="Pfam" id="PF01370"/>
    </source>
</evidence>
<reference evidence="5" key="1">
    <citation type="journal article" date="2023" name="Science">
        <title>Elucidation of the pathway for biosynthesis of saponin adjuvants from the soapbark tree.</title>
        <authorList>
            <person name="Reed J."/>
            <person name="Orme A."/>
            <person name="El-Demerdash A."/>
            <person name="Owen C."/>
            <person name="Martin L.B.B."/>
            <person name="Misra R.C."/>
            <person name="Kikuchi S."/>
            <person name="Rejzek M."/>
            <person name="Martin A.C."/>
            <person name="Harkess A."/>
            <person name="Leebens-Mack J."/>
            <person name="Louveau T."/>
            <person name="Stephenson M.J."/>
            <person name="Osbourn A."/>
        </authorList>
    </citation>
    <scope>NUCLEOTIDE SEQUENCE</scope>
    <source>
        <strain evidence="5">S10</strain>
    </source>
</reference>
<name>A0AAD7LPY2_QUISA</name>
<sequence length="327" mass="36198">MEGNKGRVCVTGGTGYIGSWIIKRLLENGYSVNATIRSNPEHEKDLSFLTSLPGASQNLQIFSADLENPESFGAAIEGCIGVFLVATPIDFKGREPEEVVNKRTIDGTLGILKACLNSKTLKRIVYTSSASAVVFNGKDIEVMDESFWSDVDYIRSLNSSGDSYFISKTLTEKSALEFAEQHGLDLVTIIPSFVFGPFICPKLPASIYTSLAMVFGDKDQYSYLINFPMIHVDDVAKAHIFLFEHSNPKGRYNCSSDAITIEGMSEFLSSKYPDFTIPTVESVKEIKGYKFPSLSPKKLLDAGFKFKYGINEMFDDAIQCCKEKGYL</sequence>
<keyword evidence="2" id="KW-0560">Oxidoreductase</keyword>
<keyword evidence="1" id="KW-0521">NADP</keyword>
<dbReference type="EMBL" id="JARAOO010000007">
    <property type="protein sequence ID" value="KAJ7962194.1"/>
    <property type="molecule type" value="Genomic_DNA"/>
</dbReference>
<accession>A0AAD7LPY2</accession>
<dbReference type="Proteomes" id="UP001163823">
    <property type="component" value="Chromosome 7"/>
</dbReference>
<protein>
    <submittedName>
        <fullName evidence="5">Dihydroflavonol-4-reductase</fullName>
    </submittedName>
</protein>
<dbReference type="AlphaFoldDB" id="A0AAD7LPY2"/>
<dbReference type="KEGG" id="qsa:O6P43_017458"/>
<comment type="similarity">
    <text evidence="3">Belongs to the NAD(P)-dependent epimerase/dehydratase family. Dihydroflavonol-4-reductase subfamily.</text>
</comment>
<feature type="domain" description="NAD-dependent epimerase/dehydratase" evidence="4">
    <location>
        <begin position="8"/>
        <end position="254"/>
    </location>
</feature>
<evidence type="ECO:0000256" key="2">
    <source>
        <dbReference type="ARBA" id="ARBA00023002"/>
    </source>
</evidence>